<dbReference type="Proteomes" id="UP000078200">
    <property type="component" value="Unassembled WGS sequence"/>
</dbReference>
<evidence type="ECO:0000313" key="2">
    <source>
        <dbReference type="Proteomes" id="UP000078200"/>
    </source>
</evidence>
<sequence>MSKDELISSSISKRNESFKVILALVAKKIKMRSVICDQSENIPCGFDGKIDTVNGRWRYSYPADMVLDEKISISNSTQQLIPQNARIIIKPIWSNGMKFDHVAVTTVNEEKQL</sequence>
<protein>
    <submittedName>
        <fullName evidence="1">Uncharacterized protein</fullName>
    </submittedName>
</protein>
<keyword evidence="2" id="KW-1185">Reference proteome</keyword>
<reference evidence="1" key="1">
    <citation type="submission" date="2020-05" db="UniProtKB">
        <authorList>
            <consortium name="EnsemblMetazoa"/>
        </authorList>
    </citation>
    <scope>IDENTIFICATION</scope>
    <source>
        <strain evidence="1">TTRI</strain>
    </source>
</reference>
<dbReference type="EnsemblMetazoa" id="GAUT019053-RA">
    <property type="protein sequence ID" value="GAUT019053-PA"/>
    <property type="gene ID" value="GAUT019053"/>
</dbReference>
<dbReference type="AlphaFoldDB" id="A0A1A9UXM1"/>
<organism evidence="1 2">
    <name type="scientific">Glossina austeni</name>
    <name type="common">Savannah tsetse fly</name>
    <dbReference type="NCBI Taxonomy" id="7395"/>
    <lineage>
        <taxon>Eukaryota</taxon>
        <taxon>Metazoa</taxon>
        <taxon>Ecdysozoa</taxon>
        <taxon>Arthropoda</taxon>
        <taxon>Hexapoda</taxon>
        <taxon>Insecta</taxon>
        <taxon>Pterygota</taxon>
        <taxon>Neoptera</taxon>
        <taxon>Endopterygota</taxon>
        <taxon>Diptera</taxon>
        <taxon>Brachycera</taxon>
        <taxon>Muscomorpha</taxon>
        <taxon>Hippoboscoidea</taxon>
        <taxon>Glossinidae</taxon>
        <taxon>Glossina</taxon>
    </lineage>
</organism>
<evidence type="ECO:0000313" key="1">
    <source>
        <dbReference type="EnsemblMetazoa" id="GAUT019053-PA"/>
    </source>
</evidence>
<dbReference type="VEuPathDB" id="VectorBase:GAUT019053"/>
<name>A0A1A9UXM1_GLOAU</name>
<accession>A0A1A9UXM1</accession>
<proteinExistence type="predicted"/>